<keyword evidence="8 12" id="KW-0408">Iron</keyword>
<dbReference type="NCBIfam" id="TIGR03045">
    <property type="entry name" value="PS_II_C550"/>
    <property type="match status" value="1"/>
</dbReference>
<dbReference type="AlphaFoldDB" id="B4VPE5"/>
<comment type="cofactor">
    <cofactor evidence="12">
        <name>heme c</name>
        <dbReference type="ChEBI" id="CHEBI:61717"/>
    </cofactor>
    <text evidence="12">Binds 1 heme c group covalently per subunit.</text>
</comment>
<dbReference type="InterPro" id="IPR029490">
    <property type="entry name" value="Cytochrom_C550"/>
</dbReference>
<evidence type="ECO:0000256" key="5">
    <source>
        <dbReference type="ARBA" id="ARBA00022617"/>
    </source>
</evidence>
<evidence type="ECO:0000256" key="9">
    <source>
        <dbReference type="ARBA" id="ARBA00023078"/>
    </source>
</evidence>
<protein>
    <recommendedName>
        <fullName evidence="12">Photosystem II extrinsic protein V</fullName>
        <shortName evidence="12">PsbV</shortName>
    </recommendedName>
    <alternativeName>
        <fullName evidence="12">Cytochrome c-550</fullName>
    </alternativeName>
    <alternativeName>
        <fullName evidence="12">Cytochrome c550</fullName>
    </alternativeName>
    <alternativeName>
        <fullName evidence="12">Low-potential cytochrome c</fullName>
    </alternativeName>
</protein>
<keyword evidence="10 12" id="KW-0472">Membrane</keyword>
<dbReference type="InterPro" id="IPR017851">
    <property type="entry name" value="PsbV_cyt_c550"/>
</dbReference>
<dbReference type="GO" id="GO:0031676">
    <property type="term" value="C:plasma membrane-derived thylakoid membrane"/>
    <property type="evidence" value="ECO:0007669"/>
    <property type="project" value="UniProtKB-SubCell"/>
</dbReference>
<evidence type="ECO:0000256" key="2">
    <source>
        <dbReference type="ARBA" id="ARBA00010433"/>
    </source>
</evidence>
<evidence type="ECO:0000313" key="14">
    <source>
        <dbReference type="EMBL" id="EDX76041.1"/>
    </source>
</evidence>
<keyword evidence="5 12" id="KW-0349">Heme</keyword>
<feature type="binding site" description="covalent" evidence="12">
    <location>
        <position position="80"/>
    </location>
    <ligand>
        <name>heme c</name>
        <dbReference type="ChEBI" id="CHEBI:61717"/>
    </ligand>
</feature>
<dbReference type="GO" id="GO:0009055">
    <property type="term" value="F:electron transfer activity"/>
    <property type="evidence" value="ECO:0007669"/>
    <property type="project" value="InterPro"/>
</dbReference>
<keyword evidence="15" id="KW-1185">Reference proteome</keyword>
<dbReference type="InterPro" id="IPR016003">
    <property type="entry name" value="PsbV_cyt_c550-like"/>
</dbReference>
<proteinExistence type="inferred from homology"/>
<sequence>MHLKRMSQIFQGEPRMKRLILLAVAMVFFVFQIAVSSATALELSEDIRTVPVNEQGNTTVLSLEEVAKGKRLFNDSCSQCHIGGRTKTNPNVTLRLEDLKLAFPPRDNIAALVDYMKNPTTYDGFTEIYEFHPSTRSADIFPEMRNLTEDDLKAIAGYILVQPKVQGIMWGGGKVYN</sequence>
<comment type="function">
    <text evidence="12">One of the extrinsic, lumenal subunits of photosystem II (PSII). PSII is a light-driven water plastoquinone oxidoreductase, using light energy to abstract electrons from H(2)O, generating a proton gradient subsequently used for ATP formation. The extrinsic proteins stabilize the structure of photosystem II oxygen-evolving complex (OEC), the ion environment of oxygen evolution and protect the OEC against heat-induced inactivation. Low-potential cytochrome c that plays a role in the OEC of PSII.</text>
</comment>
<dbReference type="eggNOG" id="COG2010">
    <property type="taxonomic scope" value="Bacteria"/>
</dbReference>
<evidence type="ECO:0000259" key="13">
    <source>
        <dbReference type="PROSITE" id="PS51007"/>
    </source>
</evidence>
<feature type="binding site" description="axial binding residue" evidence="12">
    <location>
        <position position="81"/>
    </location>
    <ligand>
        <name>heme c</name>
        <dbReference type="ChEBI" id="CHEBI:61717"/>
    </ligand>
    <ligandPart>
        <name>Fe</name>
        <dbReference type="ChEBI" id="CHEBI:18248"/>
    </ligandPart>
</feature>
<dbReference type="GO" id="GO:0020037">
    <property type="term" value="F:heme binding"/>
    <property type="evidence" value="ECO:0007669"/>
    <property type="project" value="InterPro"/>
</dbReference>
<reference evidence="14 15" key="1">
    <citation type="submission" date="2008-07" db="EMBL/GenBank/DDBJ databases">
        <authorList>
            <person name="Tandeau de Marsac N."/>
            <person name="Ferriera S."/>
            <person name="Johnson J."/>
            <person name="Kravitz S."/>
            <person name="Beeson K."/>
            <person name="Sutton G."/>
            <person name="Rogers Y.-H."/>
            <person name="Friedman R."/>
            <person name="Frazier M."/>
            <person name="Venter J.C."/>
        </authorList>
    </citation>
    <scope>NUCLEOTIDE SEQUENCE [LARGE SCALE GENOMIC DNA]</scope>
    <source>
        <strain evidence="14 15">PCC 7420</strain>
    </source>
</reference>
<dbReference type="PIRSF" id="PIRSF005890">
    <property type="entry name" value="Phot_II_cyt_c550"/>
    <property type="match status" value="1"/>
</dbReference>
<dbReference type="EMBL" id="DS989847">
    <property type="protein sequence ID" value="EDX76041.1"/>
    <property type="molecule type" value="Genomic_DNA"/>
</dbReference>
<evidence type="ECO:0000256" key="6">
    <source>
        <dbReference type="ARBA" id="ARBA00022723"/>
    </source>
</evidence>
<feature type="binding site" description="covalent" evidence="12">
    <location>
        <position position="77"/>
    </location>
    <ligand>
        <name>heme c</name>
        <dbReference type="ChEBI" id="CHEBI:61717"/>
    </ligand>
</feature>
<organism evidence="14 15">
    <name type="scientific">Coleofasciculus chthonoplastes PCC 7420</name>
    <dbReference type="NCBI Taxonomy" id="118168"/>
    <lineage>
        <taxon>Bacteria</taxon>
        <taxon>Bacillati</taxon>
        <taxon>Cyanobacteriota</taxon>
        <taxon>Cyanophyceae</taxon>
        <taxon>Coleofasciculales</taxon>
        <taxon>Coleofasciculaceae</taxon>
        <taxon>Coleofasciculus</taxon>
    </lineage>
</organism>
<evidence type="ECO:0000256" key="10">
    <source>
        <dbReference type="ARBA" id="ARBA00023136"/>
    </source>
</evidence>
<evidence type="ECO:0000256" key="1">
    <source>
        <dbReference type="ARBA" id="ARBA00004170"/>
    </source>
</evidence>
<comment type="similarity">
    <text evidence="2 12">Belongs to the cytochrome c family. PsbV subfamily.</text>
</comment>
<evidence type="ECO:0000256" key="4">
    <source>
        <dbReference type="ARBA" id="ARBA00022531"/>
    </source>
</evidence>
<comment type="subunit">
    <text evidence="12">PSII is composed of 1 copy each of membrane proteins PsbA, PsbB, PsbC, PsbD, PsbE, PsbF, PsbH, PsbI, PsbJ, PsbK, PsbL, PsbM, PsbT, PsbX, PsbY, PsbZ, Psb30/Ycf12, peripheral proteins PsbO, CyanoQ (PsbQ), PsbU, PsbV and a large number of cofactors. It forms dimeric complexes.</text>
</comment>
<keyword evidence="7 12" id="KW-0249">Electron transport</keyword>
<evidence type="ECO:0000313" key="15">
    <source>
        <dbReference type="Proteomes" id="UP000003835"/>
    </source>
</evidence>
<dbReference type="STRING" id="118168.MC7420_5475"/>
<dbReference type="GO" id="GO:0019684">
    <property type="term" value="P:photosynthesis, light reaction"/>
    <property type="evidence" value="ECO:0007669"/>
    <property type="project" value="UniProtKB-UniRule"/>
</dbReference>
<dbReference type="Proteomes" id="UP000003835">
    <property type="component" value="Unassembled WGS sequence"/>
</dbReference>
<dbReference type="InterPro" id="IPR036909">
    <property type="entry name" value="Cyt_c-like_dom_sf"/>
</dbReference>
<evidence type="ECO:0000256" key="11">
    <source>
        <dbReference type="ARBA" id="ARBA00023276"/>
    </source>
</evidence>
<comment type="subcellular location">
    <subcellularLocation>
        <location evidence="12">Cellular thylakoid membrane</location>
        <topology evidence="12">Peripheral membrane protein</topology>
        <orientation evidence="12">Lumenal side</orientation>
    </subcellularLocation>
    <subcellularLocation>
        <location evidence="1">Membrane</location>
        <topology evidence="1">Peripheral membrane protein</topology>
    </subcellularLocation>
    <text evidence="12">Associated with photosystem II at the lumenal side of the thylakoid membrane.</text>
</comment>
<dbReference type="HOGENOM" id="CLU_104149_1_0_3"/>
<feature type="binding site" description="axial binding residue" evidence="12">
    <location>
        <position position="132"/>
    </location>
    <ligand>
        <name>heme c</name>
        <dbReference type="ChEBI" id="CHEBI:61717"/>
    </ligand>
    <ligandPart>
        <name>Fe</name>
        <dbReference type="ChEBI" id="CHEBI:18248"/>
    </ligandPart>
</feature>
<dbReference type="Gene3D" id="1.10.760.10">
    <property type="entry name" value="Cytochrome c-like domain"/>
    <property type="match status" value="1"/>
</dbReference>
<dbReference type="Pfam" id="PF14495">
    <property type="entry name" value="Cytochrom_C550"/>
    <property type="match status" value="1"/>
</dbReference>
<dbReference type="SUPFAM" id="SSF46626">
    <property type="entry name" value="Cytochrome c"/>
    <property type="match status" value="1"/>
</dbReference>
<dbReference type="HAMAP" id="MF_01378">
    <property type="entry name" value="PSII_Cyt550"/>
    <property type="match status" value="1"/>
</dbReference>
<dbReference type="GO" id="GO:0009523">
    <property type="term" value="C:photosystem II"/>
    <property type="evidence" value="ECO:0007669"/>
    <property type="project" value="UniProtKB-KW"/>
</dbReference>
<evidence type="ECO:0000256" key="12">
    <source>
        <dbReference type="HAMAP-Rule" id="MF_01378"/>
    </source>
</evidence>
<gene>
    <name evidence="12" type="primary">psbV</name>
    <name evidence="14" type="ORF">MC7420_5475</name>
</gene>
<keyword evidence="9 12" id="KW-0793">Thylakoid</keyword>
<feature type="domain" description="Cytochrome c" evidence="13">
    <location>
        <begin position="64"/>
        <end position="163"/>
    </location>
</feature>
<keyword evidence="4 12" id="KW-0602">Photosynthesis</keyword>
<dbReference type="PROSITE" id="PS51007">
    <property type="entry name" value="CYTC"/>
    <property type="match status" value="1"/>
</dbReference>
<evidence type="ECO:0000256" key="3">
    <source>
        <dbReference type="ARBA" id="ARBA00022448"/>
    </source>
</evidence>
<evidence type="ECO:0000256" key="7">
    <source>
        <dbReference type="ARBA" id="ARBA00022982"/>
    </source>
</evidence>
<keyword evidence="3 12" id="KW-0813">Transport</keyword>
<name>B4VPE5_9CYAN</name>
<keyword evidence="6 12" id="KW-0479">Metal-binding</keyword>
<dbReference type="InterPro" id="IPR009056">
    <property type="entry name" value="Cyt_c-like_dom"/>
</dbReference>
<dbReference type="GO" id="GO:0022904">
    <property type="term" value="P:respiratory electron transport chain"/>
    <property type="evidence" value="ECO:0007669"/>
    <property type="project" value="InterPro"/>
</dbReference>
<evidence type="ECO:0000256" key="8">
    <source>
        <dbReference type="ARBA" id="ARBA00023004"/>
    </source>
</evidence>
<dbReference type="GO" id="GO:0005506">
    <property type="term" value="F:iron ion binding"/>
    <property type="evidence" value="ECO:0007669"/>
    <property type="project" value="InterPro"/>
</dbReference>
<accession>B4VPE5</accession>
<keyword evidence="11 12" id="KW-0604">Photosystem II</keyword>